<dbReference type="AlphaFoldDB" id="A0A1F7ILJ2"/>
<gene>
    <name evidence="3" type="ORF">A3B40_04605</name>
</gene>
<dbReference type="PROSITE" id="PS51257">
    <property type="entry name" value="PROKAR_LIPOPROTEIN"/>
    <property type="match status" value="1"/>
</dbReference>
<name>A0A1F7ILJ2_9BACT</name>
<evidence type="ECO:0000256" key="2">
    <source>
        <dbReference type="SAM" id="Phobius"/>
    </source>
</evidence>
<proteinExistence type="predicted"/>
<keyword evidence="2" id="KW-0812">Transmembrane</keyword>
<dbReference type="Gene3D" id="2.40.260.10">
    <property type="entry name" value="Sortase"/>
    <property type="match status" value="1"/>
</dbReference>
<comment type="caution">
    <text evidence="3">The sequence shown here is derived from an EMBL/GenBank/DDBJ whole genome shotgun (WGS) entry which is preliminary data.</text>
</comment>
<dbReference type="SUPFAM" id="SSF63817">
    <property type="entry name" value="Sortase"/>
    <property type="match status" value="1"/>
</dbReference>
<keyword evidence="2" id="KW-0472">Membrane</keyword>
<sequence>MALYIYKKEYHSKKRKIIHYSSYVSLTLGCLLLFWSFYPVISFELYSRIFIQHRFNSPVPRSPVASSLQRANSVLGSYNVFSNNLRDFTQVSLWFPTKPQSGASEKLKIKEYILSIPKLNIKDAIVTVGGEDLKKSLVHYLPQSLPGEFGNVVIFGHSTLPQLYNPKNYTTIFTYLPSMEKGDKILVKINEEEYEYETFDIFVVNPEEVSVLEQINDASYLTLITCVPPGTYWKRLVLRAKLTKLPSKP</sequence>
<evidence type="ECO:0000256" key="1">
    <source>
        <dbReference type="ARBA" id="ARBA00022801"/>
    </source>
</evidence>
<protein>
    <recommendedName>
        <fullName evidence="5">Sortase</fullName>
    </recommendedName>
</protein>
<keyword evidence="1" id="KW-0378">Hydrolase</keyword>
<accession>A0A1F7ILJ2</accession>
<dbReference type="InterPro" id="IPR042000">
    <property type="entry name" value="Sortase_D_2"/>
</dbReference>
<dbReference type="Proteomes" id="UP000178040">
    <property type="component" value="Unassembled WGS sequence"/>
</dbReference>
<dbReference type="CDD" id="cd06166">
    <property type="entry name" value="Sortase_D_2"/>
    <property type="match status" value="1"/>
</dbReference>
<evidence type="ECO:0008006" key="5">
    <source>
        <dbReference type="Google" id="ProtNLM"/>
    </source>
</evidence>
<dbReference type="InterPro" id="IPR023365">
    <property type="entry name" value="Sortase_dom-sf"/>
</dbReference>
<dbReference type="Pfam" id="PF04203">
    <property type="entry name" value="Sortase"/>
    <property type="match status" value="1"/>
</dbReference>
<dbReference type="GO" id="GO:0016787">
    <property type="term" value="F:hydrolase activity"/>
    <property type="evidence" value="ECO:0007669"/>
    <property type="project" value="UniProtKB-KW"/>
</dbReference>
<dbReference type="EMBL" id="MGAI01000033">
    <property type="protein sequence ID" value="OGK44219.1"/>
    <property type="molecule type" value="Genomic_DNA"/>
</dbReference>
<reference evidence="3 4" key="1">
    <citation type="journal article" date="2016" name="Nat. Commun.">
        <title>Thousands of microbial genomes shed light on interconnected biogeochemical processes in an aquifer system.</title>
        <authorList>
            <person name="Anantharaman K."/>
            <person name="Brown C.T."/>
            <person name="Hug L.A."/>
            <person name="Sharon I."/>
            <person name="Castelle C.J."/>
            <person name="Probst A.J."/>
            <person name="Thomas B.C."/>
            <person name="Singh A."/>
            <person name="Wilkins M.J."/>
            <person name="Karaoz U."/>
            <person name="Brodie E.L."/>
            <person name="Williams K.H."/>
            <person name="Hubbard S.S."/>
            <person name="Banfield J.F."/>
        </authorList>
    </citation>
    <scope>NUCLEOTIDE SEQUENCE [LARGE SCALE GENOMIC DNA]</scope>
</reference>
<evidence type="ECO:0000313" key="4">
    <source>
        <dbReference type="Proteomes" id="UP000178040"/>
    </source>
</evidence>
<evidence type="ECO:0000313" key="3">
    <source>
        <dbReference type="EMBL" id="OGK44219.1"/>
    </source>
</evidence>
<dbReference type="NCBIfam" id="TIGR01076">
    <property type="entry name" value="sortase_fam"/>
    <property type="match status" value="1"/>
</dbReference>
<feature type="transmembrane region" description="Helical" evidence="2">
    <location>
        <begin position="20"/>
        <end position="38"/>
    </location>
</feature>
<dbReference type="InterPro" id="IPR005754">
    <property type="entry name" value="Sortase"/>
</dbReference>
<organism evidence="3 4">
    <name type="scientific">Candidatus Roizmanbacteria bacterium RIFCSPLOWO2_01_FULL_37_16</name>
    <dbReference type="NCBI Taxonomy" id="1802058"/>
    <lineage>
        <taxon>Bacteria</taxon>
        <taxon>Candidatus Roizmaniibacteriota</taxon>
    </lineage>
</organism>
<keyword evidence="2" id="KW-1133">Transmembrane helix</keyword>